<dbReference type="PANTHER" id="PTHR11266">
    <property type="entry name" value="PEROXISOMAL MEMBRANE PROTEIN 2, PXMP2 MPV17"/>
    <property type="match status" value="1"/>
</dbReference>
<evidence type="ECO:0000256" key="6">
    <source>
        <dbReference type="RuleBase" id="RU363053"/>
    </source>
</evidence>
<reference evidence="7 8" key="1">
    <citation type="journal article" date="2018" name="Nat. Ecol. Evol.">
        <title>Pezizomycetes genomes reveal the molecular basis of ectomycorrhizal truffle lifestyle.</title>
        <authorList>
            <person name="Murat C."/>
            <person name="Payen T."/>
            <person name="Noel B."/>
            <person name="Kuo A."/>
            <person name="Morin E."/>
            <person name="Chen J."/>
            <person name="Kohler A."/>
            <person name="Krizsan K."/>
            <person name="Balestrini R."/>
            <person name="Da Silva C."/>
            <person name="Montanini B."/>
            <person name="Hainaut M."/>
            <person name="Levati E."/>
            <person name="Barry K.W."/>
            <person name="Belfiori B."/>
            <person name="Cichocki N."/>
            <person name="Clum A."/>
            <person name="Dockter R.B."/>
            <person name="Fauchery L."/>
            <person name="Guy J."/>
            <person name="Iotti M."/>
            <person name="Le Tacon F."/>
            <person name="Lindquist E.A."/>
            <person name="Lipzen A."/>
            <person name="Malagnac F."/>
            <person name="Mello A."/>
            <person name="Molinier V."/>
            <person name="Miyauchi S."/>
            <person name="Poulain J."/>
            <person name="Riccioni C."/>
            <person name="Rubini A."/>
            <person name="Sitrit Y."/>
            <person name="Splivallo R."/>
            <person name="Traeger S."/>
            <person name="Wang M."/>
            <person name="Zifcakova L."/>
            <person name="Wipf D."/>
            <person name="Zambonelli A."/>
            <person name="Paolocci F."/>
            <person name="Nowrousian M."/>
            <person name="Ottonello S."/>
            <person name="Baldrian P."/>
            <person name="Spatafora J.W."/>
            <person name="Henrissat B."/>
            <person name="Nagy L.G."/>
            <person name="Aury J.M."/>
            <person name="Wincker P."/>
            <person name="Grigoriev I.V."/>
            <person name="Bonfante P."/>
            <person name="Martin F.M."/>
        </authorList>
    </citation>
    <scope>NUCLEOTIDE SEQUENCE [LARGE SCALE GENOMIC DNA]</scope>
    <source>
        <strain evidence="7 8">RN42</strain>
    </source>
</reference>
<dbReference type="OrthoDB" id="10267969at2759"/>
<name>A0A3N4I819_ASCIM</name>
<proteinExistence type="inferred from homology"/>
<keyword evidence="5 6" id="KW-0472">Membrane</keyword>
<comment type="subcellular location">
    <subcellularLocation>
        <location evidence="1">Membrane</location>
        <topology evidence="1">Multi-pass membrane protein</topology>
    </subcellularLocation>
</comment>
<dbReference type="Pfam" id="PF04117">
    <property type="entry name" value="Mpv17_PMP22"/>
    <property type="match status" value="1"/>
</dbReference>
<protein>
    <submittedName>
        <fullName evidence="7">Uncharacterized protein</fullName>
    </submittedName>
</protein>
<keyword evidence="3 6" id="KW-0812">Transmembrane</keyword>
<dbReference type="GO" id="GO:0005739">
    <property type="term" value="C:mitochondrion"/>
    <property type="evidence" value="ECO:0007669"/>
    <property type="project" value="TreeGrafter"/>
</dbReference>
<sequence length="271" mass="30568">MVPAVFTTARQRFVRTIYSRWIFDRIPLLGLIVLLIQMAAVTKMMARFDSYYESKPVLTMMITNSILNGIADTVAQTVTAIRERAMRKPGGVTKDDTLAIEIHELEKKTPLPKYNGELMPNSNLLPPPFDFERLTRFMAYGFLMAPLQYKWFAFLSRTFPITPGAGTIPALKRVACDQLIFAPVGLGIFFTYMTVTEGGGRKAIQKKFKQVYLPSLQSNYMLWPAVQVLNFRVVPLQFQLPFASTVGIAWTTYLSLTNSAADADKSVKLED</sequence>
<evidence type="ECO:0000313" key="7">
    <source>
        <dbReference type="EMBL" id="RPA82233.1"/>
    </source>
</evidence>
<keyword evidence="8" id="KW-1185">Reference proteome</keyword>
<comment type="similarity">
    <text evidence="2 6">Belongs to the peroxisomal membrane protein PXMP2/4 family.</text>
</comment>
<accession>A0A3N4I819</accession>
<evidence type="ECO:0000256" key="4">
    <source>
        <dbReference type="ARBA" id="ARBA00022989"/>
    </source>
</evidence>
<comment type="caution">
    <text evidence="6">Lacks conserved residue(s) required for the propagation of feature annotation.</text>
</comment>
<organism evidence="7 8">
    <name type="scientific">Ascobolus immersus RN42</name>
    <dbReference type="NCBI Taxonomy" id="1160509"/>
    <lineage>
        <taxon>Eukaryota</taxon>
        <taxon>Fungi</taxon>
        <taxon>Dikarya</taxon>
        <taxon>Ascomycota</taxon>
        <taxon>Pezizomycotina</taxon>
        <taxon>Pezizomycetes</taxon>
        <taxon>Pezizales</taxon>
        <taxon>Ascobolaceae</taxon>
        <taxon>Ascobolus</taxon>
    </lineage>
</organism>
<evidence type="ECO:0000256" key="2">
    <source>
        <dbReference type="ARBA" id="ARBA00006824"/>
    </source>
</evidence>
<dbReference type="PANTHER" id="PTHR11266:SF50">
    <property type="entry name" value="VACUOLAR MEMBRANE PROTEIN YOR292C"/>
    <property type="match status" value="1"/>
</dbReference>
<dbReference type="Proteomes" id="UP000275078">
    <property type="component" value="Unassembled WGS sequence"/>
</dbReference>
<dbReference type="InterPro" id="IPR007248">
    <property type="entry name" value="Mpv17_PMP22"/>
</dbReference>
<dbReference type="EMBL" id="ML119673">
    <property type="protein sequence ID" value="RPA82233.1"/>
    <property type="molecule type" value="Genomic_DNA"/>
</dbReference>
<dbReference type="GO" id="GO:0016020">
    <property type="term" value="C:membrane"/>
    <property type="evidence" value="ECO:0007669"/>
    <property type="project" value="UniProtKB-SubCell"/>
</dbReference>
<feature type="transmembrane region" description="Helical" evidence="6">
    <location>
        <begin position="26"/>
        <end position="46"/>
    </location>
</feature>
<dbReference type="AlphaFoldDB" id="A0A3N4I819"/>
<evidence type="ECO:0000313" key="8">
    <source>
        <dbReference type="Proteomes" id="UP000275078"/>
    </source>
</evidence>
<evidence type="ECO:0000256" key="1">
    <source>
        <dbReference type="ARBA" id="ARBA00004141"/>
    </source>
</evidence>
<keyword evidence="4 6" id="KW-1133">Transmembrane helix</keyword>
<dbReference type="STRING" id="1160509.A0A3N4I819"/>
<evidence type="ECO:0000256" key="5">
    <source>
        <dbReference type="ARBA" id="ARBA00023136"/>
    </source>
</evidence>
<evidence type="ECO:0000256" key="3">
    <source>
        <dbReference type="ARBA" id="ARBA00022692"/>
    </source>
</evidence>
<gene>
    <name evidence="7" type="ORF">BJ508DRAFT_414274</name>
</gene>